<evidence type="ECO:0000256" key="6">
    <source>
        <dbReference type="ARBA" id="ARBA00023136"/>
    </source>
</evidence>
<sequence length="603" mass="67423">MAISPDLLCTIVTTLQSLITVTLIARTRRNSFLRWICVPSITYMAYIEGVLIKMTDHHTYAKVTLSGMPFTVLIQNINLLLIARVDLTGQPVTNAGKLASAFALLQSTRGIGTPWQVKNIPSHPLVLRAKPPSRGQFIRRQLAIAIWEVLALILVLTSLATHDVQDDDGSYIYGSGREFQLADSSMKQLLGRITVTFLFGFPGSMLFLDVMYRMASLISVAARMTTIASWPPEFGSLADTYTVRGFWGKFWHQNLRWSYTGVSTAITCRILGLPKPSLTERYLNLTIVFILSGLMHVFTNVVSGIEGGNTGAMLFFTAQAGAIMFEDAVQHFWAILSRGEKNTAAETPVWQRYVGFMWVFCWLAATFPWWWYPIIRMLVAYDWTGVLDVVQGLGMTKSNLSVVVTVGAVVLRLGFEKGEDTGSGEWRSGCAGLRSPQAMFSLMSRYLNITAPSFQDQLPPCNRFWWAVFAPNETVPLKEQHLMSAGTRNDLLPDVPGRVDSATWLCRRIIASRSAETEMKLDRLWGRKLKVEGRLCERISSAFSFGPSSTLSSLPLPLRTFSHHIPHPPSFFVMRMFLPRCRARRNPGSSQILTRFGPNAIAN</sequence>
<dbReference type="Pfam" id="PF13813">
    <property type="entry name" value="MBOAT_2"/>
    <property type="match status" value="1"/>
</dbReference>
<protein>
    <recommendedName>
        <fullName evidence="8">Wax synthase domain-containing protein</fullName>
    </recommendedName>
</protein>
<evidence type="ECO:0000313" key="10">
    <source>
        <dbReference type="Proteomes" id="UP000286921"/>
    </source>
</evidence>
<feature type="transmembrane region" description="Helical" evidence="7">
    <location>
        <begin position="32"/>
        <end position="52"/>
    </location>
</feature>
<evidence type="ECO:0000256" key="5">
    <source>
        <dbReference type="ARBA" id="ARBA00022989"/>
    </source>
</evidence>
<proteinExistence type="inferred from homology"/>
<dbReference type="InterPro" id="IPR044851">
    <property type="entry name" value="Wax_synthase"/>
</dbReference>
<feature type="transmembrane region" description="Helical" evidence="7">
    <location>
        <begin position="189"/>
        <end position="208"/>
    </location>
</feature>
<feature type="domain" description="Wax synthase" evidence="8">
    <location>
        <begin position="230"/>
        <end position="317"/>
    </location>
</feature>
<dbReference type="EMBL" id="BDHI01000014">
    <property type="protein sequence ID" value="GCB22834.1"/>
    <property type="molecule type" value="Genomic_DNA"/>
</dbReference>
<dbReference type="InterPro" id="IPR032805">
    <property type="entry name" value="Wax_synthase_dom"/>
</dbReference>
<dbReference type="AlphaFoldDB" id="A0A401KU59"/>
<feature type="transmembrane region" description="Helical" evidence="7">
    <location>
        <begin position="311"/>
        <end position="333"/>
    </location>
</feature>
<gene>
    <name evidence="9" type="ORF">AAWM_05719</name>
</gene>
<keyword evidence="10" id="KW-1185">Reference proteome</keyword>
<keyword evidence="4 7" id="KW-0812">Transmembrane</keyword>
<keyword evidence="3" id="KW-0808">Transferase</keyword>
<comment type="caution">
    <text evidence="9">The sequence shown here is derived from an EMBL/GenBank/DDBJ whole genome shotgun (WGS) entry which is preliminary data.</text>
</comment>
<evidence type="ECO:0000259" key="8">
    <source>
        <dbReference type="Pfam" id="PF13813"/>
    </source>
</evidence>
<accession>A0A401KU59</accession>
<evidence type="ECO:0000256" key="2">
    <source>
        <dbReference type="ARBA" id="ARBA00007282"/>
    </source>
</evidence>
<organism evidence="9 10">
    <name type="scientific">Aspergillus awamori</name>
    <name type="common">Black koji mold</name>
    <dbReference type="NCBI Taxonomy" id="105351"/>
    <lineage>
        <taxon>Eukaryota</taxon>
        <taxon>Fungi</taxon>
        <taxon>Dikarya</taxon>
        <taxon>Ascomycota</taxon>
        <taxon>Pezizomycotina</taxon>
        <taxon>Eurotiomycetes</taxon>
        <taxon>Eurotiomycetidae</taxon>
        <taxon>Eurotiales</taxon>
        <taxon>Aspergillaceae</taxon>
        <taxon>Aspergillus</taxon>
    </lineage>
</organism>
<feature type="transmembrane region" description="Helical" evidence="7">
    <location>
        <begin position="7"/>
        <end position="26"/>
    </location>
</feature>
<dbReference type="PANTHER" id="PTHR31595:SF27">
    <property type="entry name" value="WAX SYNTHASE DOMAIN-CONTAINING PROTEIN-RELATED"/>
    <property type="match status" value="1"/>
</dbReference>
<name>A0A401KU59_ASPAW</name>
<evidence type="ECO:0000256" key="1">
    <source>
        <dbReference type="ARBA" id="ARBA00004141"/>
    </source>
</evidence>
<evidence type="ECO:0000313" key="9">
    <source>
        <dbReference type="EMBL" id="GCB22834.1"/>
    </source>
</evidence>
<comment type="subcellular location">
    <subcellularLocation>
        <location evidence="1">Membrane</location>
        <topology evidence="1">Multi-pass membrane protein</topology>
    </subcellularLocation>
</comment>
<feature type="transmembrane region" description="Helical" evidence="7">
    <location>
        <begin position="353"/>
        <end position="372"/>
    </location>
</feature>
<comment type="similarity">
    <text evidence="2">Belongs to the wax synthase family.</text>
</comment>
<feature type="transmembrane region" description="Helical" evidence="7">
    <location>
        <begin position="282"/>
        <end position="305"/>
    </location>
</feature>
<dbReference type="GO" id="GO:0016020">
    <property type="term" value="C:membrane"/>
    <property type="evidence" value="ECO:0007669"/>
    <property type="project" value="UniProtKB-SubCell"/>
</dbReference>
<dbReference type="GO" id="GO:0008374">
    <property type="term" value="F:O-acyltransferase activity"/>
    <property type="evidence" value="ECO:0007669"/>
    <property type="project" value="InterPro"/>
</dbReference>
<evidence type="ECO:0000256" key="7">
    <source>
        <dbReference type="SAM" id="Phobius"/>
    </source>
</evidence>
<evidence type="ECO:0000256" key="4">
    <source>
        <dbReference type="ARBA" id="ARBA00022692"/>
    </source>
</evidence>
<keyword evidence="5 7" id="KW-1133">Transmembrane helix</keyword>
<feature type="transmembrane region" description="Helical" evidence="7">
    <location>
        <begin position="142"/>
        <end position="161"/>
    </location>
</feature>
<keyword evidence="6 7" id="KW-0472">Membrane</keyword>
<dbReference type="GO" id="GO:0006629">
    <property type="term" value="P:lipid metabolic process"/>
    <property type="evidence" value="ECO:0007669"/>
    <property type="project" value="InterPro"/>
</dbReference>
<evidence type="ECO:0000256" key="3">
    <source>
        <dbReference type="ARBA" id="ARBA00022679"/>
    </source>
</evidence>
<reference evidence="9 10" key="1">
    <citation type="submission" date="2016-09" db="EMBL/GenBank/DDBJ databases">
        <title>Aspergillus awamori IFM 58123T.</title>
        <authorList>
            <person name="Kusuya Y."/>
            <person name="Shimizu M."/>
            <person name="Takahashi H."/>
            <person name="Yaguchi T."/>
        </authorList>
    </citation>
    <scope>NUCLEOTIDE SEQUENCE [LARGE SCALE GENOMIC DNA]</scope>
    <source>
        <strain evidence="9 10">IFM 58123</strain>
    </source>
</reference>
<dbReference type="Proteomes" id="UP000286921">
    <property type="component" value="Unassembled WGS sequence"/>
</dbReference>
<dbReference type="PANTHER" id="PTHR31595">
    <property type="entry name" value="LONG-CHAIN-ALCOHOL O-FATTY-ACYLTRANSFERASE 3-RELATED"/>
    <property type="match status" value="1"/>
</dbReference>
<dbReference type="STRING" id="105351.A0A401KU59"/>